<evidence type="ECO:0000313" key="3">
    <source>
        <dbReference type="Proteomes" id="UP001189429"/>
    </source>
</evidence>
<name>A0ABN9YF71_9DINO</name>
<feature type="region of interest" description="Disordered" evidence="1">
    <location>
        <begin position="24"/>
        <end position="46"/>
    </location>
</feature>
<reference evidence="2" key="1">
    <citation type="submission" date="2023-10" db="EMBL/GenBank/DDBJ databases">
        <authorList>
            <person name="Chen Y."/>
            <person name="Shah S."/>
            <person name="Dougan E. K."/>
            <person name="Thang M."/>
            <person name="Chan C."/>
        </authorList>
    </citation>
    <scope>NUCLEOTIDE SEQUENCE [LARGE SCALE GENOMIC DNA]</scope>
</reference>
<feature type="non-terminal residue" evidence="2">
    <location>
        <position position="147"/>
    </location>
</feature>
<organism evidence="2 3">
    <name type="scientific">Prorocentrum cordatum</name>
    <dbReference type="NCBI Taxonomy" id="2364126"/>
    <lineage>
        <taxon>Eukaryota</taxon>
        <taxon>Sar</taxon>
        <taxon>Alveolata</taxon>
        <taxon>Dinophyceae</taxon>
        <taxon>Prorocentrales</taxon>
        <taxon>Prorocentraceae</taxon>
        <taxon>Prorocentrum</taxon>
    </lineage>
</organism>
<accession>A0ABN9YF71</accession>
<evidence type="ECO:0000313" key="2">
    <source>
        <dbReference type="EMBL" id="CAK0910862.1"/>
    </source>
</evidence>
<dbReference type="Proteomes" id="UP001189429">
    <property type="component" value="Unassembled WGS sequence"/>
</dbReference>
<protein>
    <submittedName>
        <fullName evidence="2">Uncharacterized protein</fullName>
    </submittedName>
</protein>
<gene>
    <name evidence="2" type="ORF">PCOR1329_LOCUS84912</name>
</gene>
<proteinExistence type="predicted"/>
<comment type="caution">
    <text evidence="2">The sequence shown here is derived from an EMBL/GenBank/DDBJ whole genome shotgun (WGS) entry which is preliminary data.</text>
</comment>
<sequence>MERGSGEPDEVLALRRILAVLAAEGAEGPDSESQAGAGEEPEEHRPLLYASLASLRDGFSGYCASAPQDFISGLGGRALAELAGEAGRGQRTLPRPPAASRAGLRRLGAAAAVGGGGGQGRGHLRAAASPAVHQYQDSRRVCEVCSH</sequence>
<dbReference type="EMBL" id="CAUYUJ010022475">
    <property type="protein sequence ID" value="CAK0910862.1"/>
    <property type="molecule type" value="Genomic_DNA"/>
</dbReference>
<keyword evidence="3" id="KW-1185">Reference proteome</keyword>
<evidence type="ECO:0000256" key="1">
    <source>
        <dbReference type="SAM" id="MobiDB-lite"/>
    </source>
</evidence>